<dbReference type="PANTHER" id="PTHR36062:SF1">
    <property type="entry name" value="OS01G0687300 PROTEIN"/>
    <property type="match status" value="1"/>
</dbReference>
<protein>
    <recommendedName>
        <fullName evidence="4">F-box protein</fullName>
    </recommendedName>
</protein>
<feature type="compositionally biased region" description="Polar residues" evidence="1">
    <location>
        <begin position="620"/>
        <end position="630"/>
    </location>
</feature>
<dbReference type="AlphaFoldDB" id="A0A9Q0GKF7"/>
<name>A0A9Q0GKF7_9ROSI</name>
<proteinExistence type="predicted"/>
<feature type="region of interest" description="Disordered" evidence="1">
    <location>
        <begin position="603"/>
        <end position="640"/>
    </location>
</feature>
<dbReference type="OrthoDB" id="649277at2759"/>
<feature type="region of interest" description="Disordered" evidence="1">
    <location>
        <begin position="1"/>
        <end position="27"/>
    </location>
</feature>
<reference evidence="2" key="1">
    <citation type="submission" date="2022-02" db="EMBL/GenBank/DDBJ databases">
        <authorList>
            <person name="Henning P.M."/>
            <person name="McCubbin A.G."/>
            <person name="Shore J.S."/>
        </authorList>
    </citation>
    <scope>NUCLEOTIDE SEQUENCE</scope>
    <source>
        <strain evidence="2">F60SS</strain>
        <tissue evidence="2">Leaves</tissue>
    </source>
</reference>
<evidence type="ECO:0000313" key="2">
    <source>
        <dbReference type="EMBL" id="KAJ4849906.1"/>
    </source>
</evidence>
<accession>A0A9Q0GKF7</accession>
<dbReference type="Proteomes" id="UP001141552">
    <property type="component" value="Unassembled WGS sequence"/>
</dbReference>
<feature type="compositionally biased region" description="Basic and acidic residues" evidence="1">
    <location>
        <begin position="484"/>
        <end position="496"/>
    </location>
</feature>
<evidence type="ECO:0000256" key="1">
    <source>
        <dbReference type="SAM" id="MobiDB-lite"/>
    </source>
</evidence>
<comment type="caution">
    <text evidence="2">The sequence shown here is derived from an EMBL/GenBank/DDBJ whole genome shotgun (WGS) entry which is preliminary data.</text>
</comment>
<feature type="compositionally biased region" description="Polar residues" evidence="1">
    <location>
        <begin position="473"/>
        <end position="483"/>
    </location>
</feature>
<keyword evidence="3" id="KW-1185">Reference proteome</keyword>
<feature type="region of interest" description="Disordered" evidence="1">
    <location>
        <begin position="464"/>
        <end position="523"/>
    </location>
</feature>
<dbReference type="GO" id="GO:0010099">
    <property type="term" value="P:regulation of photomorphogenesis"/>
    <property type="evidence" value="ECO:0007669"/>
    <property type="project" value="InterPro"/>
</dbReference>
<reference evidence="2" key="2">
    <citation type="journal article" date="2023" name="Plants (Basel)">
        <title>Annotation of the Turnera subulata (Passifloraceae) Draft Genome Reveals the S-Locus Evolved after the Divergence of Turneroideae from Passifloroideae in a Stepwise Manner.</title>
        <authorList>
            <person name="Henning P.M."/>
            <person name="Roalson E.H."/>
            <person name="Mir W."/>
            <person name="McCubbin A.G."/>
            <person name="Shore J.S."/>
        </authorList>
    </citation>
    <scope>NUCLEOTIDE SEQUENCE</scope>
    <source>
        <strain evidence="2">F60SS</strain>
    </source>
</reference>
<sequence length="721" mass="79459">MSDNVIQSYPDMEESSEKSKQPHKSAWVAHWMRSSCGSASPDDLEVDYRSKHSGQLIMPEAEGKSSKLVKGSRERAKNRLTGFMDESLTPSSKKLRSEMVGFPFLSASHNRGSVLVPKNEETSRYNEGVLTSNIGLNSGINVSLSRNENCLPSMPVQAASGTETQSRGSHFQREGIVWNQKQDVGPSKLVEESDLAVSRHLQGNFVGSTSEIVQYEFNGGRTPFQPLFGSQDHNYRSDATFLVPQKRMDNNAVLSIRDASTSSKWQRDVAITGEQSQRVKDHSEIQLFHGCINRPEMSKMEKLYHGSHGIPGMPSAVHDVESMRIYTTIDSVHGFSQRPPFPKFSQTTHHLLITKKTEVNLTGGGQIFGSLPMPSSFKGKTVSEVLTVSPHFRSNVKQGVKLQPLDSSTESEGKGITDTVKTSAVKLNNESSADTDTMEMDAFKENHLTVSSLNLVAGLALSPSNKDVKGSKSVPTSEASIPSNKEETGGKLKTELPDINQDLPLHQDAPNSEGDQDTSTSRTQSLDVDHFLTHAEHPTNLRSITSPDVTFRVDPCSSWVKRLKPSDPNSFCYGTEMSRMEEAPSHEKVNKFFSKMLECKRNSSETKMVKSRGQEPILANETTELTRNPGSSSSSSERRSEDVTLTHAWIQRWCHNQSAFQKGKLESAVACGPSSSKGVQVVQKKQFPSIAAMALMGKAMTGFHPCKFRKKGSSVVWNAKE</sequence>
<evidence type="ECO:0000313" key="3">
    <source>
        <dbReference type="Proteomes" id="UP001141552"/>
    </source>
</evidence>
<organism evidence="2 3">
    <name type="scientific">Turnera subulata</name>
    <dbReference type="NCBI Taxonomy" id="218843"/>
    <lineage>
        <taxon>Eukaryota</taxon>
        <taxon>Viridiplantae</taxon>
        <taxon>Streptophyta</taxon>
        <taxon>Embryophyta</taxon>
        <taxon>Tracheophyta</taxon>
        <taxon>Spermatophyta</taxon>
        <taxon>Magnoliopsida</taxon>
        <taxon>eudicotyledons</taxon>
        <taxon>Gunneridae</taxon>
        <taxon>Pentapetalae</taxon>
        <taxon>rosids</taxon>
        <taxon>fabids</taxon>
        <taxon>Malpighiales</taxon>
        <taxon>Passifloraceae</taxon>
        <taxon>Turnera</taxon>
    </lineage>
</organism>
<dbReference type="InterPro" id="IPR037476">
    <property type="entry name" value="PCH1"/>
</dbReference>
<evidence type="ECO:0008006" key="4">
    <source>
        <dbReference type="Google" id="ProtNLM"/>
    </source>
</evidence>
<dbReference type="PANTHER" id="PTHR36062">
    <property type="entry name" value="OS01G0687300 PROTEIN"/>
    <property type="match status" value="1"/>
</dbReference>
<gene>
    <name evidence="2" type="ORF">Tsubulata_037142</name>
</gene>
<dbReference type="EMBL" id="JAKUCV010000453">
    <property type="protein sequence ID" value="KAJ4849906.1"/>
    <property type="molecule type" value="Genomic_DNA"/>
</dbReference>